<feature type="binding site" evidence="11">
    <location>
        <position position="225"/>
    </location>
    <ligand>
        <name>substrate</name>
    </ligand>
</feature>
<evidence type="ECO:0000256" key="10">
    <source>
        <dbReference type="ARBA" id="ARBA00023277"/>
    </source>
</evidence>
<dbReference type="PRINTS" id="PR00959">
    <property type="entry name" value="MEVGALKINASE"/>
</dbReference>
<keyword evidence="2 11" id="KW-0963">Cytoplasm</keyword>
<evidence type="ECO:0000256" key="2">
    <source>
        <dbReference type="ARBA" id="ARBA00022490"/>
    </source>
</evidence>
<protein>
    <recommendedName>
        <fullName evidence="11 12">Galactokinase</fullName>
        <ecNumber evidence="11 12">2.7.1.6</ecNumber>
    </recommendedName>
    <alternativeName>
        <fullName evidence="11">Galactose kinase</fullName>
    </alternativeName>
</protein>
<evidence type="ECO:0000256" key="8">
    <source>
        <dbReference type="ARBA" id="ARBA00022842"/>
    </source>
</evidence>
<comment type="similarity">
    <text evidence="1 11">Belongs to the GHMP kinase family. GalK subfamily.</text>
</comment>
<dbReference type="PROSITE" id="PS00106">
    <property type="entry name" value="GALACTOKINASE"/>
    <property type="match status" value="1"/>
</dbReference>
<keyword evidence="8 11" id="KW-0460">Magnesium</keyword>
<name>A0A3G6JCC7_LACDL</name>
<dbReference type="PIRSF" id="PIRSF000530">
    <property type="entry name" value="Galactokinase"/>
    <property type="match status" value="1"/>
</dbReference>
<dbReference type="GO" id="GO:0004335">
    <property type="term" value="F:galactokinase activity"/>
    <property type="evidence" value="ECO:0007669"/>
    <property type="project" value="UniProtKB-UniRule"/>
</dbReference>
<evidence type="ECO:0000256" key="9">
    <source>
        <dbReference type="ARBA" id="ARBA00023144"/>
    </source>
</evidence>
<dbReference type="SUPFAM" id="SSF54211">
    <property type="entry name" value="Ribosomal protein S5 domain 2-like"/>
    <property type="match status" value="1"/>
</dbReference>
<dbReference type="EC" id="2.7.1.6" evidence="11 12"/>
<dbReference type="PROSITE" id="PS00627">
    <property type="entry name" value="GHMP_KINASES_ATP"/>
    <property type="match status" value="1"/>
</dbReference>
<feature type="domain" description="Galactokinase N-terminal" evidence="15">
    <location>
        <begin position="9"/>
        <end position="57"/>
    </location>
</feature>
<dbReference type="NCBIfam" id="NF003705">
    <property type="entry name" value="PRK05322.1"/>
    <property type="match status" value="1"/>
</dbReference>
<keyword evidence="3 11" id="KW-0808">Transferase</keyword>
<feature type="site" description="Transition state stabilizer" evidence="11">
    <location>
        <position position="27"/>
    </location>
</feature>
<comment type="catalytic activity">
    <reaction evidence="11">
        <text>alpha-D-galactose + ATP = alpha-D-galactose 1-phosphate + ADP + H(+)</text>
        <dbReference type="Rhea" id="RHEA:13553"/>
        <dbReference type="ChEBI" id="CHEBI:15378"/>
        <dbReference type="ChEBI" id="CHEBI:28061"/>
        <dbReference type="ChEBI" id="CHEBI:30616"/>
        <dbReference type="ChEBI" id="CHEBI:58336"/>
        <dbReference type="ChEBI" id="CHEBI:456216"/>
        <dbReference type="EC" id="2.7.1.6"/>
    </reaction>
</comment>
<comment type="subcellular location">
    <subcellularLocation>
        <location evidence="11">Cytoplasm</location>
    </subcellularLocation>
</comment>
<dbReference type="InterPro" id="IPR014721">
    <property type="entry name" value="Ribsml_uS5_D2-typ_fold_subgr"/>
</dbReference>
<dbReference type="EMBL" id="CP031023">
    <property type="protein sequence ID" value="AZA15561.1"/>
    <property type="molecule type" value="Genomic_DNA"/>
</dbReference>
<feature type="binding site" evidence="11">
    <location>
        <position position="67"/>
    </location>
    <ligand>
        <name>ATP</name>
        <dbReference type="ChEBI" id="CHEBI:30616"/>
    </ligand>
</feature>
<dbReference type="InterPro" id="IPR013750">
    <property type="entry name" value="GHMP_kinase_C_dom"/>
</dbReference>
<gene>
    <name evidence="11" type="primary">galK</name>
    <name evidence="16" type="ORF">DQL93_02390</name>
</gene>
<dbReference type="InterPro" id="IPR019741">
    <property type="entry name" value="Galactokinase_CS"/>
</dbReference>
<dbReference type="RefSeq" id="WP_207577481.1">
    <property type="nucleotide sequence ID" value="NZ_CP046131.1"/>
</dbReference>
<dbReference type="NCBIfam" id="TIGR00131">
    <property type="entry name" value="gal_kin"/>
    <property type="match status" value="1"/>
</dbReference>
<proteinExistence type="inferred from homology"/>
<keyword evidence="4 11" id="KW-0479">Metal-binding</keyword>
<feature type="binding site" evidence="11">
    <location>
        <position position="163"/>
    </location>
    <ligand>
        <name>Mg(2+)</name>
        <dbReference type="ChEBI" id="CHEBI:18420"/>
    </ligand>
</feature>
<dbReference type="PANTHER" id="PTHR10457:SF7">
    <property type="entry name" value="GALACTOKINASE-RELATED"/>
    <property type="match status" value="1"/>
</dbReference>
<evidence type="ECO:0000256" key="5">
    <source>
        <dbReference type="ARBA" id="ARBA00022741"/>
    </source>
</evidence>
<evidence type="ECO:0000256" key="12">
    <source>
        <dbReference type="NCBIfam" id="TIGR00131"/>
    </source>
</evidence>
<dbReference type="GO" id="GO:0006012">
    <property type="term" value="P:galactose metabolic process"/>
    <property type="evidence" value="ECO:0007669"/>
    <property type="project" value="UniProtKB-UniRule"/>
</dbReference>
<reference evidence="16" key="1">
    <citation type="submission" date="2018-07" db="EMBL/GenBank/DDBJ databases">
        <authorList>
            <person name="Somerville V."/>
        </authorList>
    </citation>
    <scope>NUCLEOTIDE SEQUENCE</scope>
    <source>
        <strain evidence="16">NWC_2_2</strain>
    </source>
</reference>
<comment type="pathway">
    <text evidence="11">Carbohydrate metabolism; galactose metabolism.</text>
</comment>
<keyword evidence="7 11" id="KW-0067">ATP-binding</keyword>
<organism evidence="16">
    <name type="scientific">Lactobacillus delbrueckii subsp. lactis</name>
    <dbReference type="NCBI Taxonomy" id="29397"/>
    <lineage>
        <taxon>Bacteria</taxon>
        <taxon>Bacillati</taxon>
        <taxon>Bacillota</taxon>
        <taxon>Bacilli</taxon>
        <taxon>Lactobacillales</taxon>
        <taxon>Lactobacillaceae</taxon>
        <taxon>Lactobacillus</taxon>
    </lineage>
</organism>
<dbReference type="InterPro" id="IPR036554">
    <property type="entry name" value="GHMP_kinase_C_sf"/>
</dbReference>
<dbReference type="GO" id="GO:0000287">
    <property type="term" value="F:magnesium ion binding"/>
    <property type="evidence" value="ECO:0007669"/>
    <property type="project" value="UniProtKB-UniRule"/>
</dbReference>
<dbReference type="Gene3D" id="3.30.230.10">
    <property type="match status" value="1"/>
</dbReference>
<feature type="binding site" evidence="11">
    <location>
        <position position="131"/>
    </location>
    <ligand>
        <name>Mg(2+)</name>
        <dbReference type="ChEBI" id="CHEBI:18420"/>
    </ligand>
</feature>
<evidence type="ECO:0000256" key="3">
    <source>
        <dbReference type="ARBA" id="ARBA00022679"/>
    </source>
</evidence>
<dbReference type="SUPFAM" id="SSF55060">
    <property type="entry name" value="GHMP Kinase, C-terminal domain"/>
    <property type="match status" value="1"/>
</dbReference>
<sequence>MNTEFLKNNFEQIFKQKAADLFFSPGRINIIGEHTDYNGGHVFPCAISLGTYAAYGPRADKKIAVCSGNMDDDLVIFEIGDRELENDPDHKWINYFKGMTAYVQEETSEIDHGFNLYVWGNLPYGAGLSSSASIEMLVGHVLTEGYGLEIDPVKLVQLGQKTENEFIGLSSGIMDQFAVNMSKKDQAIFLDCASLKYDYLPLDLGDSEIIIMSTNKKHSLADSSYNDRVRECQEATRRLQEKLSIDHLGDIDEETFDDYSYLINDETLLKRARHAVFENQRTIKATKAMQDKDLDRLGRLINASHVSLHFDYEVTGKELDTLAESAWQQEGCLCARMIGGGFGGSAIAIVKEDHAEAFKEKVGKIYQDTIGYAASFYEAKIVDGTHKL</sequence>
<feature type="active site" description="Proton acceptor" evidence="11">
    <location>
        <position position="175"/>
    </location>
</feature>
<accession>A0A3G6JCC7</accession>
<feature type="domain" description="GHMP kinase C-terminal" evidence="14">
    <location>
        <begin position="287"/>
        <end position="366"/>
    </location>
</feature>
<dbReference type="InterPro" id="IPR006206">
    <property type="entry name" value="Mevalonate/galactokinase"/>
</dbReference>
<evidence type="ECO:0000256" key="1">
    <source>
        <dbReference type="ARBA" id="ARBA00006566"/>
    </source>
</evidence>
<dbReference type="InterPro" id="IPR000705">
    <property type="entry name" value="Galactokinase"/>
</dbReference>
<keyword evidence="6 11" id="KW-0418">Kinase</keyword>
<dbReference type="InterPro" id="IPR020568">
    <property type="entry name" value="Ribosomal_Su5_D2-typ_SF"/>
</dbReference>
<dbReference type="Pfam" id="PF10509">
    <property type="entry name" value="GalKase_gal_bdg"/>
    <property type="match status" value="1"/>
</dbReference>
<dbReference type="Pfam" id="PF00288">
    <property type="entry name" value="GHMP_kinases_N"/>
    <property type="match status" value="1"/>
</dbReference>
<evidence type="ECO:0000256" key="4">
    <source>
        <dbReference type="ARBA" id="ARBA00022723"/>
    </source>
</evidence>
<dbReference type="HAMAP" id="MF_00246">
    <property type="entry name" value="Galactokinase"/>
    <property type="match status" value="1"/>
</dbReference>
<keyword evidence="5 11" id="KW-0547">Nucleotide-binding</keyword>
<evidence type="ECO:0000259" key="15">
    <source>
        <dbReference type="Pfam" id="PF10509"/>
    </source>
</evidence>
<dbReference type="GO" id="GO:0005524">
    <property type="term" value="F:ATP binding"/>
    <property type="evidence" value="ECO:0007669"/>
    <property type="project" value="UniProtKB-UniRule"/>
</dbReference>
<keyword evidence="9 11" id="KW-0299">Galactose metabolism</keyword>
<evidence type="ECO:0000313" key="16">
    <source>
        <dbReference type="EMBL" id="AZA15561.1"/>
    </source>
</evidence>
<feature type="binding site" evidence="11">
    <location>
        <begin position="33"/>
        <end position="36"/>
    </location>
    <ligand>
        <name>substrate</name>
    </ligand>
</feature>
<evidence type="ECO:0000256" key="11">
    <source>
        <dbReference type="HAMAP-Rule" id="MF_00246"/>
    </source>
</evidence>
<evidence type="ECO:0000256" key="6">
    <source>
        <dbReference type="ARBA" id="ARBA00022777"/>
    </source>
</evidence>
<dbReference type="PANTHER" id="PTHR10457">
    <property type="entry name" value="MEVALONATE KINASE/GALACTOKINASE"/>
    <property type="match status" value="1"/>
</dbReference>
<comment type="function">
    <text evidence="11">Catalyzes the transfer of the gamma-phosphate of ATP to D-galactose to form alpha-D-galactose-1-phosphate (Gal-1-P).</text>
</comment>
<dbReference type="AlphaFoldDB" id="A0A3G6JCC7"/>
<dbReference type="InterPro" id="IPR019539">
    <property type="entry name" value="GalKase_N"/>
</dbReference>
<evidence type="ECO:0000256" key="7">
    <source>
        <dbReference type="ARBA" id="ARBA00022840"/>
    </source>
</evidence>
<dbReference type="PRINTS" id="PR00473">
    <property type="entry name" value="GALCTOKINASE"/>
</dbReference>
<dbReference type="GO" id="GO:0005829">
    <property type="term" value="C:cytosol"/>
    <property type="evidence" value="ECO:0007669"/>
    <property type="project" value="TreeGrafter"/>
</dbReference>
<dbReference type="InterPro" id="IPR006203">
    <property type="entry name" value="GHMP_knse_ATP-bd_CS"/>
</dbReference>
<dbReference type="InterPro" id="IPR022963">
    <property type="entry name" value="Galactokinase_bac"/>
</dbReference>
<evidence type="ECO:0000259" key="13">
    <source>
        <dbReference type="Pfam" id="PF00288"/>
    </source>
</evidence>
<dbReference type="Pfam" id="PF08544">
    <property type="entry name" value="GHMP_kinases_C"/>
    <property type="match status" value="1"/>
</dbReference>
<feature type="binding site" evidence="11">
    <location>
        <begin position="125"/>
        <end position="131"/>
    </location>
    <ligand>
        <name>ATP</name>
        <dbReference type="ChEBI" id="CHEBI:30616"/>
    </ligand>
</feature>
<dbReference type="Gene3D" id="3.30.70.890">
    <property type="entry name" value="GHMP kinase, C-terminal domain"/>
    <property type="match status" value="1"/>
</dbReference>
<keyword evidence="10 11" id="KW-0119">Carbohydrate metabolism</keyword>
<dbReference type="FunFam" id="3.30.230.10:FF:000017">
    <property type="entry name" value="Galactokinase"/>
    <property type="match status" value="1"/>
</dbReference>
<feature type="domain" description="GHMP kinase N-terminal" evidence="13">
    <location>
        <begin position="94"/>
        <end position="181"/>
    </location>
</feature>
<evidence type="ECO:0000259" key="14">
    <source>
        <dbReference type="Pfam" id="PF08544"/>
    </source>
</evidence>
<dbReference type="UniPathway" id="UPA00214"/>
<dbReference type="InterPro" id="IPR006204">
    <property type="entry name" value="GHMP_kinase_N_dom"/>
</dbReference>
<dbReference type="FunFam" id="3.30.70.890:FF:000001">
    <property type="entry name" value="Galactokinase"/>
    <property type="match status" value="1"/>
</dbReference>